<name>A0A507APG2_9PEZI</name>
<accession>A0A507APG2</accession>
<keyword evidence="1" id="KW-0560">Oxidoreductase</keyword>
<reference evidence="3 4" key="1">
    <citation type="submission" date="2019-06" db="EMBL/GenBank/DDBJ databases">
        <title>Draft genome sequence of the filamentous fungus Phialemoniopsis curvata isolated from diesel fuel.</title>
        <authorList>
            <person name="Varaljay V.A."/>
            <person name="Lyon W.J."/>
            <person name="Crouch A.L."/>
            <person name="Drake C.E."/>
            <person name="Hollomon J.M."/>
            <person name="Nadeau L.J."/>
            <person name="Nunn H.S."/>
            <person name="Stevenson B.S."/>
            <person name="Bojanowski C.L."/>
            <person name="Crookes-Goodson W.J."/>
        </authorList>
    </citation>
    <scope>NUCLEOTIDE SEQUENCE [LARGE SCALE GENOMIC DNA]</scope>
    <source>
        <strain evidence="3 4">D216</strain>
    </source>
</reference>
<keyword evidence="4" id="KW-1185">Reference proteome</keyword>
<dbReference type="PANTHER" id="PTHR35870">
    <property type="entry name" value="PROTEIN, PUTATIVE (AFU_ORTHOLOGUE AFUA_5G03330)-RELATED"/>
    <property type="match status" value="1"/>
</dbReference>
<comment type="caution">
    <text evidence="3">The sequence shown here is derived from an EMBL/GenBank/DDBJ whole genome shotgun (WGS) entry which is preliminary data.</text>
</comment>
<proteinExistence type="predicted"/>
<evidence type="ECO:0000256" key="1">
    <source>
        <dbReference type="ARBA" id="ARBA00023002"/>
    </source>
</evidence>
<organism evidence="3 4">
    <name type="scientific">Thyridium curvatum</name>
    <dbReference type="NCBI Taxonomy" id="1093900"/>
    <lineage>
        <taxon>Eukaryota</taxon>
        <taxon>Fungi</taxon>
        <taxon>Dikarya</taxon>
        <taxon>Ascomycota</taxon>
        <taxon>Pezizomycotina</taxon>
        <taxon>Sordariomycetes</taxon>
        <taxon>Sordariomycetidae</taxon>
        <taxon>Thyridiales</taxon>
        <taxon>Thyridiaceae</taxon>
        <taxon>Thyridium</taxon>
    </lineage>
</organism>
<sequence length="423" mass="48256">MASTTDYSVRLPEPTGNTTLDPAPKYDVNVLKDDRTQALRHLLEEGHQAVAPLRNPSLILHSHLPHLLGSAYALGADKDQLKRTYEHDIKTLVAVDDSFPRGDQVTAENWRDSLTVKKYTMAYVDFFDEEIKKNDGDWNKVVQNYLFSGPEPIVNGGIGGLAHPFIHLAYAYEFNIPEVASQALSLFCTEYAPLHGLLDQYPPDTSTYQTDSLAEVLRRVQLDKRFDGLIEHPGTVGFGIILGKRFQEALEHWNAWKVGSPAKALEHICDMSVLVAISTGDREKKYDFFYAHVMTVCHALRILFHHLPEDRRECILRQYAMYAIFIYILQFRLPFDKSAVDSIPTEGRDWTWVTEKALKHKWALDDHFFKVMRALKAFAETYGEKDGYYLKAAIKYITEFDGWEGFGLGVEGFLPNRDGYVPE</sequence>
<dbReference type="Pfam" id="PF14027">
    <property type="entry name" value="Questin_oxidase"/>
    <property type="match status" value="1"/>
</dbReference>
<dbReference type="InParanoid" id="A0A507APG2"/>
<dbReference type="InterPro" id="IPR025337">
    <property type="entry name" value="Questin_oxidase-like"/>
</dbReference>
<dbReference type="GO" id="GO:0016491">
    <property type="term" value="F:oxidoreductase activity"/>
    <property type="evidence" value="ECO:0007669"/>
    <property type="project" value="UniProtKB-KW"/>
</dbReference>
<dbReference type="GeneID" id="41969664"/>
<evidence type="ECO:0000313" key="4">
    <source>
        <dbReference type="Proteomes" id="UP000319257"/>
    </source>
</evidence>
<dbReference type="PANTHER" id="PTHR35870:SF6">
    <property type="entry name" value="MGS207 PROTEIN"/>
    <property type="match status" value="1"/>
</dbReference>
<dbReference type="Proteomes" id="UP000319257">
    <property type="component" value="Unassembled WGS sequence"/>
</dbReference>
<evidence type="ECO:0000256" key="2">
    <source>
        <dbReference type="SAM" id="MobiDB-lite"/>
    </source>
</evidence>
<protein>
    <recommendedName>
        <fullName evidence="5">MGS207 protein</fullName>
    </recommendedName>
</protein>
<dbReference type="EMBL" id="SKBQ01000009">
    <property type="protein sequence ID" value="TPX06721.1"/>
    <property type="molecule type" value="Genomic_DNA"/>
</dbReference>
<dbReference type="OrthoDB" id="10265971at2759"/>
<evidence type="ECO:0008006" key="5">
    <source>
        <dbReference type="Google" id="ProtNLM"/>
    </source>
</evidence>
<gene>
    <name evidence="3" type="ORF">E0L32_002217</name>
</gene>
<dbReference type="RefSeq" id="XP_030988432.1">
    <property type="nucleotide sequence ID" value="XM_031136382.1"/>
</dbReference>
<evidence type="ECO:0000313" key="3">
    <source>
        <dbReference type="EMBL" id="TPX06721.1"/>
    </source>
</evidence>
<dbReference type="AlphaFoldDB" id="A0A507APG2"/>
<dbReference type="STRING" id="1093900.A0A507APG2"/>
<feature type="region of interest" description="Disordered" evidence="2">
    <location>
        <begin position="1"/>
        <end position="25"/>
    </location>
</feature>